<dbReference type="PANTHER" id="PTHR47260:SF1">
    <property type="entry name" value="UPF0644 PROTEIN PB2B4.06"/>
    <property type="match status" value="1"/>
</dbReference>
<keyword evidence="3" id="KW-1185">Reference proteome</keyword>
<feature type="domain" description="Thioesterase" evidence="1">
    <location>
        <begin position="77"/>
        <end position="148"/>
    </location>
</feature>
<reference evidence="2 3" key="1">
    <citation type="submission" date="2023-02" db="EMBL/GenBank/DDBJ databases">
        <title>Genome sequence of Shewanella metallivivens ER-Te-42B-Light, sp. nov., enriched from sulfide tube worms (Riftia pachyptila) isolated from Explorer Ridge in the Pacific Ocean.</title>
        <authorList>
            <person name="Maltman C."/>
            <person name="Kuzyk S.B."/>
            <person name="Kyndt J.A."/>
            <person name="Yurkov V."/>
        </authorList>
    </citation>
    <scope>NUCLEOTIDE SEQUENCE [LARGE SCALE GENOMIC DNA]</scope>
    <source>
        <strain evidence="2 3">ER-Te-42B-Light</strain>
    </source>
</reference>
<dbReference type="Pfam" id="PF03061">
    <property type="entry name" value="4HBT"/>
    <property type="match status" value="1"/>
</dbReference>
<dbReference type="InterPro" id="IPR052061">
    <property type="entry name" value="PTE-AB_protein"/>
</dbReference>
<evidence type="ECO:0000313" key="3">
    <source>
        <dbReference type="Proteomes" id="UP001213691"/>
    </source>
</evidence>
<dbReference type="CDD" id="cd03443">
    <property type="entry name" value="PaaI_thioesterase"/>
    <property type="match status" value="1"/>
</dbReference>
<dbReference type="Gene3D" id="3.10.129.10">
    <property type="entry name" value="Hotdog Thioesterase"/>
    <property type="match status" value="1"/>
</dbReference>
<organism evidence="2 3">
    <name type="scientific">Shewanella metallivivens</name>
    <dbReference type="NCBI Taxonomy" id="2872342"/>
    <lineage>
        <taxon>Bacteria</taxon>
        <taxon>Pseudomonadati</taxon>
        <taxon>Pseudomonadota</taxon>
        <taxon>Gammaproteobacteria</taxon>
        <taxon>Alteromonadales</taxon>
        <taxon>Shewanellaceae</taxon>
        <taxon>Shewanella</taxon>
    </lineage>
</organism>
<dbReference type="SUPFAM" id="SSF54637">
    <property type="entry name" value="Thioesterase/thiol ester dehydrase-isomerase"/>
    <property type="match status" value="1"/>
</dbReference>
<dbReference type="EMBL" id="JAQQPZ010000004">
    <property type="protein sequence ID" value="MDD8059061.1"/>
    <property type="molecule type" value="Genomic_DNA"/>
</dbReference>
<comment type="caution">
    <text evidence="2">The sequence shown here is derived from an EMBL/GenBank/DDBJ whole genome shotgun (WGS) entry which is preliminary data.</text>
</comment>
<proteinExistence type="predicted"/>
<evidence type="ECO:0000313" key="2">
    <source>
        <dbReference type="EMBL" id="MDD8059061.1"/>
    </source>
</evidence>
<dbReference type="InterPro" id="IPR006683">
    <property type="entry name" value="Thioestr_dom"/>
</dbReference>
<name>A0ABT5TKD0_9GAMM</name>
<accession>A0ABT5TKD0</accession>
<gene>
    <name evidence="2" type="ORF">PQR79_07940</name>
</gene>
<dbReference type="InterPro" id="IPR029069">
    <property type="entry name" value="HotDog_dom_sf"/>
</dbReference>
<sequence length="167" mass="18647">MSQQYQSEKAFLIESLSLVSQDMSADDLFEVVKPLSHQYCMLCGTQNLLGLHLQFFSTADQQVWARAKGSIHQQGYQGILHGGYLSALLDSGMCQALFQQNIEAVTADMNIRYLHEVPVNSHILIKGKIISARYPLYKVEGELYVAGQLVVKSSARFMAKGFGKKIK</sequence>
<protein>
    <submittedName>
        <fullName evidence="2">PaaI family thioesterase</fullName>
    </submittedName>
</protein>
<evidence type="ECO:0000259" key="1">
    <source>
        <dbReference type="Pfam" id="PF03061"/>
    </source>
</evidence>
<dbReference type="Proteomes" id="UP001213691">
    <property type="component" value="Unassembled WGS sequence"/>
</dbReference>
<dbReference type="PANTHER" id="PTHR47260">
    <property type="entry name" value="UPF0644 PROTEIN PB2B4.06"/>
    <property type="match status" value="1"/>
</dbReference>
<dbReference type="RefSeq" id="WP_238106669.1">
    <property type="nucleotide sequence ID" value="NZ_JAQQPZ010000004.1"/>
</dbReference>